<evidence type="ECO:0000259" key="1">
    <source>
        <dbReference type="Pfam" id="PF04773"/>
    </source>
</evidence>
<dbReference type="Gene3D" id="1.10.1740.10">
    <property type="match status" value="1"/>
</dbReference>
<dbReference type="GO" id="GO:0003700">
    <property type="term" value="F:DNA-binding transcription factor activity"/>
    <property type="evidence" value="ECO:0007669"/>
    <property type="project" value="InterPro"/>
</dbReference>
<comment type="caution">
    <text evidence="2">The sequence shown here is derived from an EMBL/GenBank/DDBJ whole genome shotgun (WGS) entry which is preliminary data.</text>
</comment>
<dbReference type="PANTHER" id="PTHR30273">
    <property type="entry name" value="PERIPLASMIC SIGNAL SENSOR AND SIGMA FACTOR ACTIVATOR FECR-RELATED"/>
    <property type="match status" value="1"/>
</dbReference>
<dbReference type="GO" id="GO:0016989">
    <property type="term" value="F:sigma factor antagonist activity"/>
    <property type="evidence" value="ECO:0007669"/>
    <property type="project" value="TreeGrafter"/>
</dbReference>
<dbReference type="Proteomes" id="UP001161325">
    <property type="component" value="Unassembled WGS sequence"/>
</dbReference>
<dbReference type="EMBL" id="BRXS01000001">
    <property type="protein sequence ID" value="GLC24196.1"/>
    <property type="molecule type" value="Genomic_DNA"/>
</dbReference>
<gene>
    <name evidence="2" type="ORF">rosag_07090</name>
</gene>
<dbReference type="InterPro" id="IPR006860">
    <property type="entry name" value="FecR"/>
</dbReference>
<dbReference type="InterPro" id="IPR013325">
    <property type="entry name" value="RNA_pol_sigma_r2"/>
</dbReference>
<dbReference type="Pfam" id="PF04773">
    <property type="entry name" value="FecR"/>
    <property type="match status" value="1"/>
</dbReference>
<feature type="domain" description="FecR protein" evidence="1">
    <location>
        <begin position="207"/>
        <end position="299"/>
    </location>
</feature>
<sequence length="431" mass="46732">MPATVPIDREVLSNLRHGDEQALERLFRSNYPQLADKARAELDDPAVAPRVVEGAFLRVWADRAQFETPEALDHFLQRSVHEGAVREKSRRAALHRFEQREGVKPGTTGAHAVADLPVDAAWAHVSAILHAPPVDAAHVADVRHEHSRHEAAQHLASVAKRPPWVAPVIIAVALAAAFTLGMRWMDRAGGDVAVNSALSSPDLRVRVTRPGERAALTLTDGSRATLGADSKMSIPPSFGEPMRALALEGAASFNVQDGGTRPFHVRTPQAMVSAVGTAFDVRAFPADARTLVRVREGTVTVRAREGDETRTLAAGDYVEVGAKGEMRDVANDARDGAFAWADNRMVLRGRPLREAIAEAHRWFGLTLLVPDSALLARPVNVDVELGSTRALLADLEKSGRLTFGYEDQRMVLRDVADKRAATKAPAAKPTR</sequence>
<dbReference type="GO" id="GO:0006352">
    <property type="term" value="P:DNA-templated transcription initiation"/>
    <property type="evidence" value="ECO:0007669"/>
    <property type="project" value="InterPro"/>
</dbReference>
<reference evidence="2" key="1">
    <citation type="submission" date="2022-08" db="EMBL/GenBank/DDBJ databases">
        <title>Draft genome sequencing of Roseisolibacter agri AW1220.</title>
        <authorList>
            <person name="Tobiishi Y."/>
            <person name="Tonouchi A."/>
        </authorList>
    </citation>
    <scope>NUCLEOTIDE SEQUENCE</scope>
    <source>
        <strain evidence="2">AW1220</strain>
    </source>
</reference>
<dbReference type="RefSeq" id="WP_284348645.1">
    <property type="nucleotide sequence ID" value="NZ_BRXS01000001.1"/>
</dbReference>
<dbReference type="Gene3D" id="2.60.120.1440">
    <property type="match status" value="1"/>
</dbReference>
<evidence type="ECO:0000313" key="2">
    <source>
        <dbReference type="EMBL" id="GLC24196.1"/>
    </source>
</evidence>
<organism evidence="2 3">
    <name type="scientific">Roseisolibacter agri</name>
    <dbReference type="NCBI Taxonomy" id="2014610"/>
    <lineage>
        <taxon>Bacteria</taxon>
        <taxon>Pseudomonadati</taxon>
        <taxon>Gemmatimonadota</taxon>
        <taxon>Gemmatimonadia</taxon>
        <taxon>Gemmatimonadales</taxon>
        <taxon>Gemmatimonadaceae</taxon>
        <taxon>Roseisolibacter</taxon>
    </lineage>
</organism>
<dbReference type="AlphaFoldDB" id="A0AA37Q726"/>
<dbReference type="SUPFAM" id="SSF88946">
    <property type="entry name" value="Sigma2 domain of RNA polymerase sigma factors"/>
    <property type="match status" value="1"/>
</dbReference>
<name>A0AA37Q726_9BACT</name>
<protein>
    <recommendedName>
        <fullName evidence="1">FecR protein domain-containing protein</fullName>
    </recommendedName>
</protein>
<evidence type="ECO:0000313" key="3">
    <source>
        <dbReference type="Proteomes" id="UP001161325"/>
    </source>
</evidence>
<keyword evidence="3" id="KW-1185">Reference proteome</keyword>
<accession>A0AA37Q726</accession>
<dbReference type="InterPro" id="IPR012373">
    <property type="entry name" value="Ferrdict_sens_TM"/>
</dbReference>
<proteinExistence type="predicted"/>
<dbReference type="PANTHER" id="PTHR30273:SF2">
    <property type="entry name" value="PROTEIN FECR"/>
    <property type="match status" value="1"/>
</dbReference>